<evidence type="ECO:0000313" key="2">
    <source>
        <dbReference type="Proteomes" id="UP001281761"/>
    </source>
</evidence>
<dbReference type="Proteomes" id="UP001281761">
    <property type="component" value="Unassembled WGS sequence"/>
</dbReference>
<keyword evidence="2" id="KW-1185">Reference proteome</keyword>
<protein>
    <submittedName>
        <fullName evidence="1">Uncharacterized protein</fullName>
    </submittedName>
</protein>
<sequence>MDRNCLFAACVPTFIDPKGGEFRQDGKRGTLQFQKVKGDGWDQLTHSDGSAKQTPGLSDRPFSVQFPFPIVAEHSLHPAPQTELVQSQFPTTQGQH</sequence>
<name>A0ABQ9XUI3_9EUKA</name>
<accession>A0ABQ9XUI3</accession>
<comment type="caution">
    <text evidence="1">The sequence shown here is derived from an EMBL/GenBank/DDBJ whole genome shotgun (WGS) entry which is preliminary data.</text>
</comment>
<reference evidence="1 2" key="1">
    <citation type="journal article" date="2022" name="bioRxiv">
        <title>Genomics of Preaxostyla Flagellates Illuminates Evolutionary Transitions and the Path Towards Mitochondrial Loss.</title>
        <authorList>
            <person name="Novak L.V.F."/>
            <person name="Treitli S.C."/>
            <person name="Pyrih J."/>
            <person name="Halakuc P."/>
            <person name="Pipaliya S.V."/>
            <person name="Vacek V."/>
            <person name="Brzon O."/>
            <person name="Soukal P."/>
            <person name="Eme L."/>
            <person name="Dacks J.B."/>
            <person name="Karnkowska A."/>
            <person name="Elias M."/>
            <person name="Hampl V."/>
        </authorList>
    </citation>
    <scope>NUCLEOTIDE SEQUENCE [LARGE SCALE GENOMIC DNA]</scope>
    <source>
        <strain evidence="1">NAU3</strain>
        <tissue evidence="1">Gut</tissue>
    </source>
</reference>
<evidence type="ECO:0000313" key="1">
    <source>
        <dbReference type="EMBL" id="KAK2955139.1"/>
    </source>
</evidence>
<gene>
    <name evidence="1" type="ORF">BLNAU_9868</name>
</gene>
<dbReference type="EMBL" id="JARBJD010000070">
    <property type="protein sequence ID" value="KAK2955139.1"/>
    <property type="molecule type" value="Genomic_DNA"/>
</dbReference>
<proteinExistence type="predicted"/>
<organism evidence="1 2">
    <name type="scientific">Blattamonas nauphoetae</name>
    <dbReference type="NCBI Taxonomy" id="2049346"/>
    <lineage>
        <taxon>Eukaryota</taxon>
        <taxon>Metamonada</taxon>
        <taxon>Preaxostyla</taxon>
        <taxon>Oxymonadida</taxon>
        <taxon>Blattamonas</taxon>
    </lineage>
</organism>